<dbReference type="EMBL" id="LXQA011418833">
    <property type="protein sequence ID" value="MCI96588.1"/>
    <property type="molecule type" value="Genomic_DNA"/>
</dbReference>
<keyword evidence="2" id="KW-1185">Reference proteome</keyword>
<feature type="non-terminal residue" evidence="1">
    <location>
        <position position="1"/>
    </location>
</feature>
<sequence>GADGALRRVADTGLEILLAPASRAGKDGTSRQQMGKTT</sequence>
<accession>A0A392W7E0</accession>
<evidence type="ECO:0000313" key="1">
    <source>
        <dbReference type="EMBL" id="MCI96588.1"/>
    </source>
</evidence>
<dbReference type="AlphaFoldDB" id="A0A392W7E0"/>
<organism evidence="1 2">
    <name type="scientific">Trifolium medium</name>
    <dbReference type="NCBI Taxonomy" id="97028"/>
    <lineage>
        <taxon>Eukaryota</taxon>
        <taxon>Viridiplantae</taxon>
        <taxon>Streptophyta</taxon>
        <taxon>Embryophyta</taxon>
        <taxon>Tracheophyta</taxon>
        <taxon>Spermatophyta</taxon>
        <taxon>Magnoliopsida</taxon>
        <taxon>eudicotyledons</taxon>
        <taxon>Gunneridae</taxon>
        <taxon>Pentapetalae</taxon>
        <taxon>rosids</taxon>
        <taxon>fabids</taxon>
        <taxon>Fabales</taxon>
        <taxon>Fabaceae</taxon>
        <taxon>Papilionoideae</taxon>
        <taxon>50 kb inversion clade</taxon>
        <taxon>NPAAA clade</taxon>
        <taxon>Hologalegina</taxon>
        <taxon>IRL clade</taxon>
        <taxon>Trifolieae</taxon>
        <taxon>Trifolium</taxon>
    </lineage>
</organism>
<proteinExistence type="predicted"/>
<reference evidence="1 2" key="1">
    <citation type="journal article" date="2018" name="Front. Plant Sci.">
        <title>Red Clover (Trifolium pratense) and Zigzag Clover (T. medium) - A Picture of Genomic Similarities and Differences.</title>
        <authorList>
            <person name="Dluhosova J."/>
            <person name="Istvanek J."/>
            <person name="Nedelnik J."/>
            <person name="Repkova J."/>
        </authorList>
    </citation>
    <scope>NUCLEOTIDE SEQUENCE [LARGE SCALE GENOMIC DNA]</scope>
    <source>
        <strain evidence="2">cv. 10/8</strain>
        <tissue evidence="1">Leaf</tissue>
    </source>
</reference>
<protein>
    <submittedName>
        <fullName evidence="1">Uncharacterized protein</fullName>
    </submittedName>
</protein>
<comment type="caution">
    <text evidence="1">The sequence shown here is derived from an EMBL/GenBank/DDBJ whole genome shotgun (WGS) entry which is preliminary data.</text>
</comment>
<dbReference type="Proteomes" id="UP000265520">
    <property type="component" value="Unassembled WGS sequence"/>
</dbReference>
<name>A0A392W7E0_9FABA</name>
<evidence type="ECO:0000313" key="2">
    <source>
        <dbReference type="Proteomes" id="UP000265520"/>
    </source>
</evidence>